<protein>
    <recommendedName>
        <fullName evidence="3">Phospholipid/glycerol acyltransferase domain-containing protein</fullName>
    </recommendedName>
</protein>
<evidence type="ECO:0000256" key="1">
    <source>
        <dbReference type="ARBA" id="ARBA00022679"/>
    </source>
</evidence>
<dbReference type="GO" id="GO:0006654">
    <property type="term" value="P:phosphatidic acid biosynthetic process"/>
    <property type="evidence" value="ECO:0007669"/>
    <property type="project" value="TreeGrafter"/>
</dbReference>
<dbReference type="InterPro" id="IPR002123">
    <property type="entry name" value="Plipid/glycerol_acylTrfase"/>
</dbReference>
<dbReference type="GO" id="GO:0005886">
    <property type="term" value="C:plasma membrane"/>
    <property type="evidence" value="ECO:0007669"/>
    <property type="project" value="TreeGrafter"/>
</dbReference>
<reference evidence="4 5" key="1">
    <citation type="journal article" date="2019" name="Emerg. Microbes Infect.">
        <title>Comprehensive subspecies identification of 175 nontuberculous mycobacteria species based on 7547 genomic profiles.</title>
        <authorList>
            <person name="Matsumoto Y."/>
            <person name="Kinjo T."/>
            <person name="Motooka D."/>
            <person name="Nabeya D."/>
            <person name="Jung N."/>
            <person name="Uechi K."/>
            <person name="Horii T."/>
            <person name="Iida T."/>
            <person name="Fujita J."/>
            <person name="Nakamura S."/>
        </authorList>
    </citation>
    <scope>NUCLEOTIDE SEQUENCE [LARGE SCALE GENOMIC DNA]</scope>
    <source>
        <strain evidence="4 5">JCM 17322</strain>
    </source>
</reference>
<keyword evidence="2" id="KW-0012">Acyltransferase</keyword>
<dbReference type="GO" id="GO:0003841">
    <property type="term" value="F:1-acylglycerol-3-phosphate O-acyltransferase activity"/>
    <property type="evidence" value="ECO:0007669"/>
    <property type="project" value="TreeGrafter"/>
</dbReference>
<name>A0A7I9XTI9_9MYCO</name>
<evidence type="ECO:0000259" key="3">
    <source>
        <dbReference type="SMART" id="SM00563"/>
    </source>
</evidence>
<dbReference type="CDD" id="cd07989">
    <property type="entry name" value="LPLAT_AGPAT-like"/>
    <property type="match status" value="1"/>
</dbReference>
<accession>A0A7I9XTI9</accession>
<evidence type="ECO:0000256" key="2">
    <source>
        <dbReference type="ARBA" id="ARBA00023315"/>
    </source>
</evidence>
<proteinExistence type="predicted"/>
<dbReference type="Proteomes" id="UP000465361">
    <property type="component" value="Unassembled WGS sequence"/>
</dbReference>
<dbReference type="Pfam" id="PF01553">
    <property type="entry name" value="Acyltransferase"/>
    <property type="match status" value="1"/>
</dbReference>
<dbReference type="PANTHER" id="PTHR10434:SF55">
    <property type="entry name" value="POSSIBLE ACYLTRANSFERASE"/>
    <property type="match status" value="1"/>
</dbReference>
<keyword evidence="5" id="KW-1185">Reference proteome</keyword>
<dbReference type="PANTHER" id="PTHR10434">
    <property type="entry name" value="1-ACYL-SN-GLYCEROL-3-PHOSPHATE ACYLTRANSFERASE"/>
    <property type="match status" value="1"/>
</dbReference>
<dbReference type="SUPFAM" id="SSF69593">
    <property type="entry name" value="Glycerol-3-phosphate (1)-acyltransferase"/>
    <property type="match status" value="1"/>
</dbReference>
<sequence length="147" mass="16065">MAEPVFRIIEILVKAAVAATGARITFLGQENIPQHGGAVVAMNHTSYLDWIPAAYAAVNRGRRLRFLIKAELQHVRSINFVIKHVKLIPVDRNAGADAYAIAVQRLREENSSACIQRAPSAAVSSCGSSRVARPGWLTKPTCRSFRS</sequence>
<feature type="domain" description="Phospholipid/glycerol acyltransferase" evidence="3">
    <location>
        <begin position="38"/>
        <end position="145"/>
    </location>
</feature>
<dbReference type="SMART" id="SM00563">
    <property type="entry name" value="PlsC"/>
    <property type="match status" value="1"/>
</dbReference>
<keyword evidence="1" id="KW-0808">Transferase</keyword>
<evidence type="ECO:0000313" key="4">
    <source>
        <dbReference type="EMBL" id="GFG72676.1"/>
    </source>
</evidence>
<evidence type="ECO:0000313" key="5">
    <source>
        <dbReference type="Proteomes" id="UP000465361"/>
    </source>
</evidence>
<dbReference type="EMBL" id="BLKW01000001">
    <property type="protein sequence ID" value="GFG72676.1"/>
    <property type="molecule type" value="Genomic_DNA"/>
</dbReference>
<organism evidence="4 5">
    <name type="scientific">Mycobacterium botniense</name>
    <dbReference type="NCBI Taxonomy" id="84962"/>
    <lineage>
        <taxon>Bacteria</taxon>
        <taxon>Bacillati</taxon>
        <taxon>Actinomycetota</taxon>
        <taxon>Actinomycetes</taxon>
        <taxon>Mycobacteriales</taxon>
        <taxon>Mycobacteriaceae</taxon>
        <taxon>Mycobacterium</taxon>
    </lineage>
</organism>
<gene>
    <name evidence="4" type="ORF">MBOT_00410</name>
</gene>
<comment type="caution">
    <text evidence="4">The sequence shown here is derived from an EMBL/GenBank/DDBJ whole genome shotgun (WGS) entry which is preliminary data.</text>
</comment>
<dbReference type="AlphaFoldDB" id="A0A7I9XTI9"/>